<dbReference type="PANTHER" id="PTHR24173">
    <property type="entry name" value="ANKYRIN REPEAT CONTAINING"/>
    <property type="match status" value="1"/>
</dbReference>
<dbReference type="Gene3D" id="1.25.40.20">
    <property type="entry name" value="Ankyrin repeat-containing domain"/>
    <property type="match status" value="3"/>
</dbReference>
<feature type="repeat" description="ANK" evidence="3">
    <location>
        <begin position="147"/>
        <end position="179"/>
    </location>
</feature>
<dbReference type="STRING" id="36646.A0A1V6UY85"/>
<name>A0A1V6UY85_9EURO</name>
<dbReference type="PRINTS" id="PR01415">
    <property type="entry name" value="ANKYRIN"/>
</dbReference>
<evidence type="ECO:0000313" key="6">
    <source>
        <dbReference type="Proteomes" id="UP000191500"/>
    </source>
</evidence>
<dbReference type="InterPro" id="IPR002110">
    <property type="entry name" value="Ankyrin_rpt"/>
</dbReference>
<evidence type="ECO:0000256" key="1">
    <source>
        <dbReference type="ARBA" id="ARBA00022737"/>
    </source>
</evidence>
<organism evidence="5 6">
    <name type="scientific">Penicillium coprophilum</name>
    <dbReference type="NCBI Taxonomy" id="36646"/>
    <lineage>
        <taxon>Eukaryota</taxon>
        <taxon>Fungi</taxon>
        <taxon>Dikarya</taxon>
        <taxon>Ascomycota</taxon>
        <taxon>Pezizomycotina</taxon>
        <taxon>Eurotiomycetes</taxon>
        <taxon>Eurotiomycetidae</taxon>
        <taxon>Eurotiales</taxon>
        <taxon>Aspergillaceae</taxon>
        <taxon>Penicillium</taxon>
    </lineage>
</organism>
<accession>A0A1V6UY85</accession>
<evidence type="ECO:0000256" key="4">
    <source>
        <dbReference type="SAM" id="MobiDB-lite"/>
    </source>
</evidence>
<dbReference type="Pfam" id="PF13637">
    <property type="entry name" value="Ank_4"/>
    <property type="match status" value="1"/>
</dbReference>
<gene>
    <name evidence="5" type="ORF">PENCOP_c003G06487</name>
</gene>
<reference evidence="6" key="1">
    <citation type="journal article" date="2017" name="Nat. Microbiol.">
        <title>Global analysis of biosynthetic gene clusters reveals vast potential of secondary metabolite production in Penicillium species.</title>
        <authorList>
            <person name="Nielsen J.C."/>
            <person name="Grijseels S."/>
            <person name="Prigent S."/>
            <person name="Ji B."/>
            <person name="Dainat J."/>
            <person name="Nielsen K.F."/>
            <person name="Frisvad J.C."/>
            <person name="Workman M."/>
            <person name="Nielsen J."/>
        </authorList>
    </citation>
    <scope>NUCLEOTIDE SEQUENCE [LARGE SCALE GENOMIC DNA]</scope>
    <source>
        <strain evidence="6">IBT 31321</strain>
    </source>
</reference>
<feature type="repeat" description="ANK" evidence="3">
    <location>
        <begin position="181"/>
        <end position="213"/>
    </location>
</feature>
<feature type="repeat" description="ANK" evidence="3">
    <location>
        <begin position="114"/>
        <end position="146"/>
    </location>
</feature>
<keyword evidence="1" id="KW-0677">Repeat</keyword>
<proteinExistence type="predicted"/>
<sequence>MANPTEGPDPPAGNPSPASAKDLRSGTEKVKDAIRDSNVGALKSLLKKDPNLVEETFNYAFNSKEPSNVGENLTPLILAARLGRSEIVGVLLDNDANILAKAKDEDLKSTKGQYKWTPLLYMTFNNNLDTVDLLLKYNANPDATDTDGDTALHLAAIQGYTEIAEKLIEQNTSILNTQDNSGNTPLHIAAIWGGVAMVELLLKNGAKLEAQNADGDGAMHLAAKYDRRESLERMFSKKPAGLELLEMQNKLDETPILVAAKFGAEFPAKFLFENGANVSARDATQNTALHFAAKIQPETFLGRKERSFPALSENGVQQGANWLHLAALVGDREIVDKICDLVVKSPGRWEEKPDLFWDDFIQAEAATGITPLQVAARMGHDELVLYLLSRLAGIESKSREQETLDKIVQAINFQVTGGQAPRKKAMQTSSKTVAKSPKEDCFQILEDRLWKLVMSIVNEAVESQEDRSFTDSKSQDFIPDTV</sequence>
<feature type="repeat" description="ANK" evidence="3">
    <location>
        <begin position="251"/>
        <end position="283"/>
    </location>
</feature>
<evidence type="ECO:0000256" key="2">
    <source>
        <dbReference type="ARBA" id="ARBA00023043"/>
    </source>
</evidence>
<dbReference type="PROSITE" id="PS50297">
    <property type="entry name" value="ANK_REP_REGION"/>
    <property type="match status" value="4"/>
</dbReference>
<dbReference type="SUPFAM" id="SSF48403">
    <property type="entry name" value="Ankyrin repeat"/>
    <property type="match status" value="2"/>
</dbReference>
<dbReference type="PROSITE" id="PS50088">
    <property type="entry name" value="ANK_REPEAT"/>
    <property type="match status" value="6"/>
</dbReference>
<feature type="repeat" description="ANK" evidence="3">
    <location>
        <begin position="367"/>
        <end position="399"/>
    </location>
</feature>
<dbReference type="SMART" id="SM00248">
    <property type="entry name" value="ANK"/>
    <property type="match status" value="8"/>
</dbReference>
<keyword evidence="2 3" id="KW-0040">ANK repeat</keyword>
<evidence type="ECO:0000313" key="5">
    <source>
        <dbReference type="EMBL" id="OQE43381.1"/>
    </source>
</evidence>
<dbReference type="PANTHER" id="PTHR24173:SF74">
    <property type="entry name" value="ANKYRIN REPEAT DOMAIN-CONTAINING PROTEIN 16"/>
    <property type="match status" value="1"/>
</dbReference>
<feature type="region of interest" description="Disordered" evidence="4">
    <location>
        <begin position="1"/>
        <end position="29"/>
    </location>
</feature>
<dbReference type="Proteomes" id="UP000191500">
    <property type="component" value="Unassembled WGS sequence"/>
</dbReference>
<dbReference type="InterPro" id="IPR036770">
    <property type="entry name" value="Ankyrin_rpt-contain_sf"/>
</dbReference>
<keyword evidence="6" id="KW-1185">Reference proteome</keyword>
<dbReference type="Pfam" id="PF00023">
    <property type="entry name" value="Ank"/>
    <property type="match status" value="2"/>
</dbReference>
<comment type="caution">
    <text evidence="5">The sequence shown here is derived from an EMBL/GenBank/DDBJ whole genome shotgun (WGS) entry which is preliminary data.</text>
</comment>
<protein>
    <submittedName>
        <fullName evidence="5">Uncharacterized protein</fullName>
    </submittedName>
</protein>
<evidence type="ECO:0000256" key="3">
    <source>
        <dbReference type="PROSITE-ProRule" id="PRU00023"/>
    </source>
</evidence>
<dbReference type="Pfam" id="PF12796">
    <property type="entry name" value="Ank_2"/>
    <property type="match status" value="1"/>
</dbReference>
<dbReference type="EMBL" id="MDDG01000003">
    <property type="protein sequence ID" value="OQE43381.1"/>
    <property type="molecule type" value="Genomic_DNA"/>
</dbReference>
<feature type="repeat" description="ANK" evidence="3">
    <location>
        <begin position="71"/>
        <end position="103"/>
    </location>
</feature>
<dbReference type="AlphaFoldDB" id="A0A1V6UY85"/>